<dbReference type="Proteomes" id="UP001604277">
    <property type="component" value="Unassembled WGS sequence"/>
</dbReference>
<dbReference type="AlphaFoldDB" id="A0ABD1TRM7"/>
<protein>
    <submittedName>
        <fullName evidence="2">Uncharacterized protein</fullName>
    </submittedName>
</protein>
<name>A0ABD1TRM7_9LAMI</name>
<feature type="region of interest" description="Disordered" evidence="1">
    <location>
        <begin position="91"/>
        <end position="129"/>
    </location>
</feature>
<evidence type="ECO:0000256" key="1">
    <source>
        <dbReference type="SAM" id="MobiDB-lite"/>
    </source>
</evidence>
<dbReference type="EMBL" id="JBFOLJ010000008">
    <property type="protein sequence ID" value="KAL2515357.1"/>
    <property type="molecule type" value="Genomic_DNA"/>
</dbReference>
<proteinExistence type="predicted"/>
<keyword evidence="3" id="KW-1185">Reference proteome</keyword>
<feature type="compositionally biased region" description="Polar residues" evidence="1">
    <location>
        <begin position="107"/>
        <end position="120"/>
    </location>
</feature>
<accession>A0ABD1TRM7</accession>
<evidence type="ECO:0000313" key="2">
    <source>
        <dbReference type="EMBL" id="KAL2515357.1"/>
    </source>
</evidence>
<reference evidence="3" key="1">
    <citation type="submission" date="2024-07" db="EMBL/GenBank/DDBJ databases">
        <title>Two chromosome-level genome assemblies of Korean endemic species Abeliophyllum distichum and Forsythia ovata (Oleaceae).</title>
        <authorList>
            <person name="Jang H."/>
        </authorList>
    </citation>
    <scope>NUCLEOTIDE SEQUENCE [LARGE SCALE GENOMIC DNA]</scope>
</reference>
<feature type="compositionally biased region" description="Low complexity" evidence="1">
    <location>
        <begin position="97"/>
        <end position="106"/>
    </location>
</feature>
<comment type="caution">
    <text evidence="2">The sequence shown here is derived from an EMBL/GenBank/DDBJ whole genome shotgun (WGS) entry which is preliminary data.</text>
</comment>
<sequence>MEPYQMEWSISTSCDFGGWQRTATAGAPLMSYDVRPRLHSHAIAKLMGQDALADIARPSHFTFLHGIGFGWCHRAVMTLKIRCEGVVDDIPPPPSVPSATSTPGVTALQTPETMVGSSPLDSYLRQSHG</sequence>
<organism evidence="2 3">
    <name type="scientific">Forsythia ovata</name>
    <dbReference type="NCBI Taxonomy" id="205694"/>
    <lineage>
        <taxon>Eukaryota</taxon>
        <taxon>Viridiplantae</taxon>
        <taxon>Streptophyta</taxon>
        <taxon>Embryophyta</taxon>
        <taxon>Tracheophyta</taxon>
        <taxon>Spermatophyta</taxon>
        <taxon>Magnoliopsida</taxon>
        <taxon>eudicotyledons</taxon>
        <taxon>Gunneridae</taxon>
        <taxon>Pentapetalae</taxon>
        <taxon>asterids</taxon>
        <taxon>lamiids</taxon>
        <taxon>Lamiales</taxon>
        <taxon>Oleaceae</taxon>
        <taxon>Forsythieae</taxon>
        <taxon>Forsythia</taxon>
    </lineage>
</organism>
<gene>
    <name evidence="2" type="ORF">Fot_29328</name>
</gene>
<evidence type="ECO:0000313" key="3">
    <source>
        <dbReference type="Proteomes" id="UP001604277"/>
    </source>
</evidence>